<dbReference type="GO" id="GO:0016272">
    <property type="term" value="C:prefoldin complex"/>
    <property type="evidence" value="ECO:0007669"/>
    <property type="project" value="InterPro"/>
</dbReference>
<dbReference type="GO" id="GO:0051087">
    <property type="term" value="F:protein-folding chaperone binding"/>
    <property type="evidence" value="ECO:0007669"/>
    <property type="project" value="TreeGrafter"/>
</dbReference>
<dbReference type="PANTHER" id="PTHR21431:SF0">
    <property type="entry name" value="PREFOLDIN SUBUNIT 6"/>
    <property type="match status" value="1"/>
</dbReference>
<keyword evidence="3" id="KW-0175">Coiled coil</keyword>
<reference evidence="4" key="1">
    <citation type="submission" date="2023-01" db="EMBL/GenBank/DDBJ databases">
        <title>Long-Read Genome Assembly and Gene Model Annotations for the Rodent Malaria Parasite Plasmodium yoelii 17XNL.</title>
        <authorList>
            <person name="Mitchell G.J."/>
            <person name="Sebastian A."/>
            <person name="Albert I."/>
            <person name="Lindner S.E."/>
        </authorList>
    </citation>
    <scope>NUCLEOTIDE SEQUENCE</scope>
    <source>
        <strain evidence="4">17XNL clone 1.1</strain>
    </source>
</reference>
<protein>
    <submittedName>
        <fullName evidence="4">Prefoldin subunit 6</fullName>
    </submittedName>
</protein>
<evidence type="ECO:0000256" key="2">
    <source>
        <dbReference type="ARBA" id="ARBA00023186"/>
    </source>
</evidence>
<dbReference type="GO" id="GO:0006457">
    <property type="term" value="P:protein folding"/>
    <property type="evidence" value="ECO:0007669"/>
    <property type="project" value="InterPro"/>
</dbReference>
<organism evidence="4 5">
    <name type="scientific">Plasmodium yoelii yoelii</name>
    <dbReference type="NCBI Taxonomy" id="73239"/>
    <lineage>
        <taxon>Eukaryota</taxon>
        <taxon>Sar</taxon>
        <taxon>Alveolata</taxon>
        <taxon>Apicomplexa</taxon>
        <taxon>Aconoidasida</taxon>
        <taxon>Haemosporida</taxon>
        <taxon>Plasmodiidae</taxon>
        <taxon>Plasmodium</taxon>
        <taxon>Plasmodium (Vinckeia)</taxon>
    </lineage>
</organism>
<dbReference type="GO" id="GO:0051131">
    <property type="term" value="P:chaperone-mediated protein complex assembly"/>
    <property type="evidence" value="ECO:0007669"/>
    <property type="project" value="TreeGrafter"/>
</dbReference>
<dbReference type="InterPro" id="IPR002777">
    <property type="entry name" value="PFD_beta-like"/>
</dbReference>
<evidence type="ECO:0000313" key="4">
    <source>
        <dbReference type="EMBL" id="WBY58504.1"/>
    </source>
</evidence>
<dbReference type="Pfam" id="PF01920">
    <property type="entry name" value="Prefoldin_2"/>
    <property type="match status" value="1"/>
</dbReference>
<dbReference type="GO" id="GO:0051082">
    <property type="term" value="F:unfolded protein binding"/>
    <property type="evidence" value="ECO:0007669"/>
    <property type="project" value="InterPro"/>
</dbReference>
<comment type="similarity">
    <text evidence="1">Belongs to the prefoldin subunit beta family.</text>
</comment>
<evidence type="ECO:0000256" key="1">
    <source>
        <dbReference type="ARBA" id="ARBA00008045"/>
    </source>
</evidence>
<dbReference type="AlphaFoldDB" id="A0AAE9WXR9"/>
<proteinExistence type="inferred from homology"/>
<name>A0AAE9WXR9_PLAYO</name>
<sequence length="122" mass="14336">MSQDKITKLIKEINTLKSSCEKINSQLEELITQKVENEILLEEVKNLEQDATLHKLTGLVLVREEKTKCYDTITRRIHYISGEIESRKKVITNSEEKLKKLFSDVICTYIEKIHTYKEKIHT</sequence>
<dbReference type="GO" id="GO:0005737">
    <property type="term" value="C:cytoplasm"/>
    <property type="evidence" value="ECO:0007669"/>
    <property type="project" value="TreeGrafter"/>
</dbReference>
<dbReference type="SUPFAM" id="SSF46579">
    <property type="entry name" value="Prefoldin"/>
    <property type="match status" value="1"/>
</dbReference>
<dbReference type="Gene3D" id="1.10.287.370">
    <property type="match status" value="1"/>
</dbReference>
<dbReference type="PANTHER" id="PTHR21431">
    <property type="entry name" value="PREFOLDIN SUBUNIT 6"/>
    <property type="match status" value="1"/>
</dbReference>
<accession>A0AAE9WXR9</accession>
<keyword evidence="2" id="KW-0143">Chaperone</keyword>
<dbReference type="Proteomes" id="UP001054126">
    <property type="component" value="Chromosome 11"/>
</dbReference>
<gene>
    <name evidence="4" type="ORF">Py17XNL_001105534</name>
</gene>
<feature type="coiled-coil region" evidence="3">
    <location>
        <begin position="6"/>
        <end position="50"/>
    </location>
</feature>
<dbReference type="InterPro" id="IPR009053">
    <property type="entry name" value="Prefoldin"/>
</dbReference>
<evidence type="ECO:0000313" key="5">
    <source>
        <dbReference type="Proteomes" id="UP001054126"/>
    </source>
</evidence>
<evidence type="ECO:0000256" key="3">
    <source>
        <dbReference type="SAM" id="Coils"/>
    </source>
</evidence>
<dbReference type="EMBL" id="CP115535">
    <property type="protein sequence ID" value="WBY58504.1"/>
    <property type="molecule type" value="Genomic_DNA"/>
</dbReference>